<protein>
    <submittedName>
        <fullName evidence="2">LysM domain-containing protein</fullName>
    </submittedName>
</protein>
<accession>A0A4Q8QFM8</accession>
<gene>
    <name evidence="2" type="ORF">EW142_15320</name>
</gene>
<name>A0A4Q8QFM8_9FLAO</name>
<dbReference type="Proteomes" id="UP000291981">
    <property type="component" value="Unassembled WGS sequence"/>
</dbReference>
<dbReference type="PROSITE" id="PS51782">
    <property type="entry name" value="LYSM"/>
    <property type="match status" value="1"/>
</dbReference>
<organism evidence="2 3">
    <name type="scientific">Flagellimonas allohymeniacidonis</name>
    <dbReference type="NCBI Taxonomy" id="2517819"/>
    <lineage>
        <taxon>Bacteria</taxon>
        <taxon>Pseudomonadati</taxon>
        <taxon>Bacteroidota</taxon>
        <taxon>Flavobacteriia</taxon>
        <taxon>Flavobacteriales</taxon>
        <taxon>Flavobacteriaceae</taxon>
        <taxon>Flagellimonas</taxon>
    </lineage>
</organism>
<feature type="domain" description="LysM" evidence="1">
    <location>
        <begin position="24"/>
        <end position="74"/>
    </location>
</feature>
<dbReference type="OrthoDB" id="936124at2"/>
<comment type="caution">
    <text evidence="2">The sequence shown here is derived from an EMBL/GenBank/DDBJ whole genome shotgun (WGS) entry which is preliminary data.</text>
</comment>
<sequence length="314" mass="35867">MQRMIFFVLWVCFFNYSWGQQNSYTVIAESGDGIYSILRKQGVDPVKYYQAFIELNEENIKDGSFLYVGREYQIPFAPDSFKNKAIRVTLPEEVEEPIFESGLNALNRKSNRLGNAVYYLITETSDSSGDRFTKQIGVNLARELMVHGATVFILEDKREKHPKENEEVLADQNGMGVFVDAVNKRFLKHSGKYQRLLVIRSNGTIQNGKINVAVYHHEKSKEGQRLAANIEEIFKQHGANNKRFKDVQTVLEDKNSLYLAKNVLPAISLLDITGSSQSSNPKEIQVSSNRNAFARWLTNGIMKDYADLDFEDQD</sequence>
<proteinExistence type="predicted"/>
<dbReference type="AlphaFoldDB" id="A0A4Q8QFM8"/>
<keyword evidence="3" id="KW-1185">Reference proteome</keyword>
<dbReference type="EMBL" id="SGIU01000002">
    <property type="protein sequence ID" value="TAI48018.1"/>
    <property type="molecule type" value="Genomic_DNA"/>
</dbReference>
<dbReference type="InterPro" id="IPR018392">
    <property type="entry name" value="LysM"/>
</dbReference>
<evidence type="ECO:0000313" key="3">
    <source>
        <dbReference type="Proteomes" id="UP000291981"/>
    </source>
</evidence>
<evidence type="ECO:0000313" key="2">
    <source>
        <dbReference type="EMBL" id="TAI48018.1"/>
    </source>
</evidence>
<evidence type="ECO:0000259" key="1">
    <source>
        <dbReference type="PROSITE" id="PS51782"/>
    </source>
</evidence>
<dbReference type="CDD" id="cd00118">
    <property type="entry name" value="LysM"/>
    <property type="match status" value="1"/>
</dbReference>
<reference evidence="2 3" key="1">
    <citation type="submission" date="2019-02" db="EMBL/GenBank/DDBJ databases">
        <title>Draft genome sequence of Muricauda sp. 176CP4-71.</title>
        <authorList>
            <person name="Park J.-S."/>
        </authorList>
    </citation>
    <scope>NUCLEOTIDE SEQUENCE [LARGE SCALE GENOMIC DNA]</scope>
    <source>
        <strain evidence="2 3">176CP4-71</strain>
    </source>
</reference>